<evidence type="ECO:0000313" key="2">
    <source>
        <dbReference type="EMBL" id="MEA5609869.1"/>
    </source>
</evidence>
<proteinExistence type="predicted"/>
<gene>
    <name evidence="2" type="ORF">VB695_17655</name>
    <name evidence="3" type="ORF">VB695_17740</name>
</gene>
<keyword evidence="4" id="KW-1185">Reference proteome</keyword>
<dbReference type="EMBL" id="JAYGHK010000065">
    <property type="protein sequence ID" value="MEA5609886.1"/>
    <property type="molecule type" value="Genomic_DNA"/>
</dbReference>
<dbReference type="RefSeq" id="WP_323245692.1">
    <property type="nucleotide sequence ID" value="NZ_JAYGHK010000065.1"/>
</dbReference>
<sequence length="322" mass="35773">MSRWQSAGEELAKLLQGVTDEATIKELAQSTVESIREAYPDNINSRKKPMADVRKAFRAVFPATKKQEHKGQYFTNSGKGNVPRYEHLFFQFFTLTTDEYDAVGDDARQQWKEQQQVETPAPTPTPAPAEVAPAESIPAESIPAESIPAPVATAKIMNISQLELDADTQKMVEDAIAHSGLSLAEFVRKSCQTYSAIVVGKAKMSNDDLTTVSTQDLLTNRVYKTHPNRAEELTRRAIYALETHNNNCTEKSQKWHINQTAIQSLTGSKPATVKEILKGCQQRLDDHNAKHDLNPYDNRKPGQKLTEVIDLAALVPDGVDVD</sequence>
<comment type="caution">
    <text evidence="3">The sequence shown here is derived from an EMBL/GenBank/DDBJ whole genome shotgun (WGS) entry which is preliminary data.</text>
</comment>
<evidence type="ECO:0000313" key="4">
    <source>
        <dbReference type="Proteomes" id="UP001303285"/>
    </source>
</evidence>
<organism evidence="3 4">
    <name type="scientific">Nodularia spumigena UHCC 0060</name>
    <dbReference type="NCBI Taxonomy" id="3110300"/>
    <lineage>
        <taxon>Bacteria</taxon>
        <taxon>Bacillati</taxon>
        <taxon>Cyanobacteriota</taxon>
        <taxon>Cyanophyceae</taxon>
        <taxon>Nostocales</taxon>
        <taxon>Nodulariaceae</taxon>
        <taxon>Nodularia</taxon>
    </lineage>
</organism>
<feature type="region of interest" description="Disordered" evidence="1">
    <location>
        <begin position="109"/>
        <end position="131"/>
    </location>
</feature>
<name>A0ABU5UUB8_NODSP</name>
<protein>
    <submittedName>
        <fullName evidence="3">Uncharacterized protein</fullName>
    </submittedName>
</protein>
<dbReference type="Proteomes" id="UP001303285">
    <property type="component" value="Unassembled WGS sequence"/>
</dbReference>
<evidence type="ECO:0000256" key="1">
    <source>
        <dbReference type="SAM" id="MobiDB-lite"/>
    </source>
</evidence>
<reference evidence="3 4" key="1">
    <citation type="submission" date="2023-12" db="EMBL/GenBank/DDBJ databases">
        <title>Baltic Sea Cyanobacteria.</title>
        <authorList>
            <person name="Delbaje E."/>
            <person name="Fewer D.P."/>
            <person name="Shishido T.K."/>
        </authorList>
    </citation>
    <scope>NUCLEOTIDE SEQUENCE [LARGE SCALE GENOMIC DNA]</scope>
    <source>
        <strain evidence="3 4">UHCC 0060</strain>
    </source>
</reference>
<dbReference type="EMBL" id="JAYGHK010000065">
    <property type="protein sequence ID" value="MEA5609869.1"/>
    <property type="molecule type" value="Genomic_DNA"/>
</dbReference>
<evidence type="ECO:0000313" key="3">
    <source>
        <dbReference type="EMBL" id="MEA5609886.1"/>
    </source>
</evidence>
<accession>A0ABU5UUB8</accession>